<proteinExistence type="inferred from homology"/>
<reference evidence="6 7" key="1">
    <citation type="submission" date="2019-02" db="EMBL/GenBank/DDBJ databases">
        <title>Planctomycetal bacteria perform biofilm scaping via a novel small molecule.</title>
        <authorList>
            <person name="Jeske O."/>
            <person name="Boedeker C."/>
            <person name="Wiegand S."/>
            <person name="Breitling P."/>
            <person name="Kallscheuer N."/>
            <person name="Jogler M."/>
            <person name="Rohde M."/>
            <person name="Petersen J."/>
            <person name="Medema M.H."/>
            <person name="Surup F."/>
            <person name="Jogler C."/>
        </authorList>
    </citation>
    <scope>NUCLEOTIDE SEQUENCE [LARGE SCALE GENOMIC DNA]</scope>
    <source>
        <strain evidence="6 7">Mal15</strain>
    </source>
</reference>
<keyword evidence="3" id="KW-0285">Flavoprotein</keyword>
<feature type="domain" description="FAD dependent oxidoreductase" evidence="5">
    <location>
        <begin position="8"/>
        <end position="380"/>
    </location>
</feature>
<evidence type="ECO:0000256" key="4">
    <source>
        <dbReference type="ARBA" id="ARBA00023002"/>
    </source>
</evidence>
<comment type="similarity">
    <text evidence="2">Belongs to the DadA oxidoreductase family.</text>
</comment>
<protein>
    <submittedName>
        <fullName evidence="6">4-methylaminobutanoate oxidase (Formaldehyde-forming)</fullName>
        <ecNumber evidence="6">1.5.3.19</ecNumber>
    </submittedName>
</protein>
<dbReference type="EC" id="1.5.3.19" evidence="6"/>
<dbReference type="InterPro" id="IPR017741">
    <property type="entry name" value="FAD-dependent_OxRdtase_HpnW"/>
</dbReference>
<dbReference type="PANTHER" id="PTHR13847">
    <property type="entry name" value="SARCOSINE DEHYDROGENASE-RELATED"/>
    <property type="match status" value="1"/>
</dbReference>
<name>A0A5B9MBX7_9BACT</name>
<organism evidence="6 7">
    <name type="scientific">Stieleria maiorica</name>
    <dbReference type="NCBI Taxonomy" id="2795974"/>
    <lineage>
        <taxon>Bacteria</taxon>
        <taxon>Pseudomonadati</taxon>
        <taxon>Planctomycetota</taxon>
        <taxon>Planctomycetia</taxon>
        <taxon>Pirellulales</taxon>
        <taxon>Pirellulaceae</taxon>
        <taxon>Stieleria</taxon>
    </lineage>
</organism>
<dbReference type="GO" id="GO:0102317">
    <property type="term" value="F:4-methylaminobutyrate oxidase (demethylating) activity"/>
    <property type="evidence" value="ECO:0007669"/>
    <property type="project" value="UniProtKB-EC"/>
</dbReference>
<evidence type="ECO:0000313" key="6">
    <source>
        <dbReference type="EMBL" id="QEF97104.1"/>
    </source>
</evidence>
<dbReference type="GO" id="GO:0005737">
    <property type="term" value="C:cytoplasm"/>
    <property type="evidence" value="ECO:0007669"/>
    <property type="project" value="TreeGrafter"/>
</dbReference>
<evidence type="ECO:0000256" key="2">
    <source>
        <dbReference type="ARBA" id="ARBA00009410"/>
    </source>
</evidence>
<dbReference type="Proteomes" id="UP000321353">
    <property type="component" value="Chromosome"/>
</dbReference>
<dbReference type="Gene3D" id="3.50.50.60">
    <property type="entry name" value="FAD/NAD(P)-binding domain"/>
    <property type="match status" value="1"/>
</dbReference>
<comment type="cofactor">
    <cofactor evidence="1">
        <name>FAD</name>
        <dbReference type="ChEBI" id="CHEBI:57692"/>
    </cofactor>
</comment>
<dbReference type="RefSeq" id="WP_167546645.1">
    <property type="nucleotide sequence ID" value="NZ_CP036264.1"/>
</dbReference>
<dbReference type="PANTHER" id="PTHR13847:SF286">
    <property type="entry name" value="D-AMINO ACID DEHYDROGENASE"/>
    <property type="match status" value="1"/>
</dbReference>
<dbReference type="InterPro" id="IPR006076">
    <property type="entry name" value="FAD-dep_OxRdtase"/>
</dbReference>
<evidence type="ECO:0000256" key="1">
    <source>
        <dbReference type="ARBA" id="ARBA00001974"/>
    </source>
</evidence>
<dbReference type="EMBL" id="CP036264">
    <property type="protein sequence ID" value="QEF97104.1"/>
    <property type="molecule type" value="Genomic_DNA"/>
</dbReference>
<gene>
    <name evidence="6" type="primary">mlr</name>
    <name evidence="6" type="ORF">Mal15_11400</name>
</gene>
<sequence length="389" mass="43682">MDSDNKYDLIVVGAGVLGTFHAYEALRRGKRVLLVDKNSRPVGATVRNFGQVVPSGMDTAWQRLGRDSLDIYKSIQAEFDLSVRHEGSIYLASDAEETALIEELHAINRCDGYHSQLWTKQQCKSRYPLLCDSYCRAGLFFPDEVSVDPRKMVLRLHDYLREQLGLTIAMSTCVQRLDRSSSDSVTAHCTDGRTFQSEKAIVCSGVEFGILFPELFQCDEIETVKLQMVMLAAQSPGALPGNVLTGHSIRRYESFAACPSYHSIKEREDPDSLWRKWGVHILFKQEVDGHIILGDSHEYAPTSRADELSFDLQMPINRFFVSQAQQIMGLANWDIQRTWAGMYCQSKHPSGIFQRTLDDDIHIATAIGGKGMTGSAGFAKQHLKEIYGD</sequence>
<dbReference type="KEGG" id="smam:Mal15_11400"/>
<keyword evidence="7" id="KW-1185">Reference proteome</keyword>
<dbReference type="Gene3D" id="3.30.9.10">
    <property type="entry name" value="D-Amino Acid Oxidase, subunit A, domain 2"/>
    <property type="match status" value="1"/>
</dbReference>
<keyword evidence="4 6" id="KW-0560">Oxidoreductase</keyword>
<evidence type="ECO:0000259" key="5">
    <source>
        <dbReference type="Pfam" id="PF01266"/>
    </source>
</evidence>
<dbReference type="NCBIfam" id="TIGR03364">
    <property type="entry name" value="HpnW_proposed"/>
    <property type="match status" value="1"/>
</dbReference>
<dbReference type="AlphaFoldDB" id="A0A5B9MBX7"/>
<accession>A0A5B9MBX7</accession>
<evidence type="ECO:0000313" key="7">
    <source>
        <dbReference type="Proteomes" id="UP000321353"/>
    </source>
</evidence>
<dbReference type="InterPro" id="IPR036188">
    <property type="entry name" value="FAD/NAD-bd_sf"/>
</dbReference>
<dbReference type="Pfam" id="PF01266">
    <property type="entry name" value="DAO"/>
    <property type="match status" value="1"/>
</dbReference>
<dbReference type="SUPFAM" id="SSF51905">
    <property type="entry name" value="FAD/NAD(P)-binding domain"/>
    <property type="match status" value="1"/>
</dbReference>
<evidence type="ECO:0000256" key="3">
    <source>
        <dbReference type="ARBA" id="ARBA00022630"/>
    </source>
</evidence>